<evidence type="ECO:0000313" key="2">
    <source>
        <dbReference type="Proteomes" id="UP000044602"/>
    </source>
</evidence>
<dbReference type="Proteomes" id="UP000044602">
    <property type="component" value="Unassembled WGS sequence"/>
</dbReference>
<reference evidence="1 2" key="1">
    <citation type="submission" date="2015-05" db="EMBL/GenBank/DDBJ databases">
        <authorList>
            <person name="Wang D.B."/>
            <person name="Wang M."/>
        </authorList>
    </citation>
    <scope>NUCLEOTIDE SEQUENCE [LARGE SCALE GENOMIC DNA]</scope>
    <source>
        <strain evidence="1">VL1</strain>
    </source>
</reference>
<accession>A0A0G4LN24</accession>
<dbReference type="EMBL" id="CVQH01015557">
    <property type="protein sequence ID" value="CRK23388.1"/>
    <property type="molecule type" value="Genomic_DNA"/>
</dbReference>
<protein>
    <submittedName>
        <fullName evidence="1">Uncharacterized protein</fullName>
    </submittedName>
</protein>
<dbReference type="AlphaFoldDB" id="A0A0G4LN24"/>
<evidence type="ECO:0000313" key="1">
    <source>
        <dbReference type="EMBL" id="CRK23388.1"/>
    </source>
</evidence>
<gene>
    <name evidence="1" type="ORF">BN1708_003658</name>
</gene>
<dbReference type="STRING" id="100787.A0A0G4LN24"/>
<sequence length="628" mass="68839">MASDLFGSEVLEVSTVQLNSQARFGEHTRSHRQVSKNLRPVDSLTAHDPARLVRSSYSVRVNDAKDFASHWENEIVPMLASSLPTLLVGPFSVDVHTYPQLASTNPPRLLVVTSSTRASSPAKEIITRMVSSCNSAKERSNYALTTWARVRMIETSHVSHGGLSTSLVLGQVGQTGDLNSASLGGFVNLGGRKSATTTRHQHDESLGSSLRPLCVQHPSPLDQLLYQEPFSKRNPLTAIGHVSHWSDFGSLRPSLVFSGISQRKELMSIEMDWAVIEIQGPGQNVIPTPSFAHASEGHVVTDFAEVSGTTEVYGVGRTSGYSLAYTSDVPGLQYFNGGYHREWTVRQHALNTVAAQQLSEGGLETLCPDLDQMKSTEEWITGGVGVPGDSGAWLMTRDGDRVIGHVWARSTSYGPINNQRLTYFTPFVDLKADIEDKSQKHLSLPVILSRAPARPTEPLTQMPSSWPFTQDSNDHWSPVSSPTLRSQRLQSQRLIKETTPTAMMTATSVVSPSRRASMQQLVQQNSFAQHCPPLGPIFSNECTTSDSRRSEVPSWSVGSSTTGETDTTLWRTQDSESPDIVVPVFDDRTLVQEQMSSQLRRAKAVPTGDELRLVRAIMALSQMACMAQ</sequence>
<name>A0A0G4LN24_VERLO</name>
<organism evidence="1 2">
    <name type="scientific">Verticillium longisporum</name>
    <name type="common">Verticillium dahliae var. longisporum</name>
    <dbReference type="NCBI Taxonomy" id="100787"/>
    <lineage>
        <taxon>Eukaryota</taxon>
        <taxon>Fungi</taxon>
        <taxon>Dikarya</taxon>
        <taxon>Ascomycota</taxon>
        <taxon>Pezizomycotina</taxon>
        <taxon>Sordariomycetes</taxon>
        <taxon>Hypocreomycetidae</taxon>
        <taxon>Glomerellales</taxon>
        <taxon>Plectosphaerellaceae</taxon>
        <taxon>Verticillium</taxon>
    </lineage>
</organism>
<keyword evidence="2" id="KW-1185">Reference proteome</keyword>
<proteinExistence type="predicted"/>